<dbReference type="OrthoDB" id="8872498at2"/>
<proteinExistence type="predicted"/>
<accession>A0A366FLE5</accession>
<dbReference type="Proteomes" id="UP000253529">
    <property type="component" value="Unassembled WGS sequence"/>
</dbReference>
<gene>
    <name evidence="2" type="ORF">DFR50_10871</name>
</gene>
<sequence>MAAIFRRLFFGGEQQSAPVFDGVLRPNQDLDLCRLIARGLESPDDVAIVSGDPVVSSGARIVRVTGQWFAPLQSTVAVLDGVGGALAALPDGGLAVAVDGDRIVFVGGGRDGRVLREAASQAFTCVTAIAVAGDRMLVAEGSHRNPLAHWRRDLFQGNRAGRVVEIDLVSGRDRLVAGALAWPQGVAALPNGDVLVAESWAHRVRALGDPRFGYDDIPAYPGRLCAAAGGGFWLCCFAARTQLVDFVLADRRLSERMMREVDEEFWIAPALAATDHPHEPTQLGGVKQYGVRKPWAPARSYGLVIRLDEELSPAASLHSRVDGKRHGVTGVATAAGAVFLTSKGNGKLLRHDEESTGDLR</sequence>
<dbReference type="EMBL" id="QNRK01000008">
    <property type="protein sequence ID" value="RBP15514.1"/>
    <property type="molecule type" value="Genomic_DNA"/>
</dbReference>
<dbReference type="AlphaFoldDB" id="A0A366FLE5"/>
<organism evidence="2 3">
    <name type="scientific">Roseiarcus fermentans</name>
    <dbReference type="NCBI Taxonomy" id="1473586"/>
    <lineage>
        <taxon>Bacteria</taxon>
        <taxon>Pseudomonadati</taxon>
        <taxon>Pseudomonadota</taxon>
        <taxon>Alphaproteobacteria</taxon>
        <taxon>Hyphomicrobiales</taxon>
        <taxon>Roseiarcaceae</taxon>
        <taxon>Roseiarcus</taxon>
    </lineage>
</organism>
<evidence type="ECO:0000313" key="3">
    <source>
        <dbReference type="Proteomes" id="UP000253529"/>
    </source>
</evidence>
<dbReference type="Pfam" id="PF01436">
    <property type="entry name" value="NHL"/>
    <property type="match status" value="1"/>
</dbReference>
<protein>
    <submittedName>
        <fullName evidence="2">NHL repeat-containing protein</fullName>
    </submittedName>
</protein>
<dbReference type="SUPFAM" id="SSF63829">
    <property type="entry name" value="Calcium-dependent phosphotriesterase"/>
    <property type="match status" value="1"/>
</dbReference>
<dbReference type="InterPro" id="IPR011042">
    <property type="entry name" value="6-blade_b-propeller_TolB-like"/>
</dbReference>
<evidence type="ECO:0000313" key="2">
    <source>
        <dbReference type="EMBL" id="RBP15514.1"/>
    </source>
</evidence>
<evidence type="ECO:0000256" key="1">
    <source>
        <dbReference type="ARBA" id="ARBA00022737"/>
    </source>
</evidence>
<dbReference type="RefSeq" id="WP_113888820.1">
    <property type="nucleotide sequence ID" value="NZ_QNRK01000008.1"/>
</dbReference>
<keyword evidence="3" id="KW-1185">Reference proteome</keyword>
<comment type="caution">
    <text evidence="2">The sequence shown here is derived from an EMBL/GenBank/DDBJ whole genome shotgun (WGS) entry which is preliminary data.</text>
</comment>
<reference evidence="2 3" key="1">
    <citation type="submission" date="2018-06" db="EMBL/GenBank/DDBJ databases">
        <title>Genomic Encyclopedia of Type Strains, Phase IV (KMG-IV): sequencing the most valuable type-strain genomes for metagenomic binning, comparative biology and taxonomic classification.</title>
        <authorList>
            <person name="Goeker M."/>
        </authorList>
    </citation>
    <scope>NUCLEOTIDE SEQUENCE [LARGE SCALE GENOMIC DNA]</scope>
    <source>
        <strain evidence="2 3">DSM 24875</strain>
    </source>
</reference>
<keyword evidence="1" id="KW-0677">Repeat</keyword>
<dbReference type="Gene3D" id="2.120.10.30">
    <property type="entry name" value="TolB, C-terminal domain"/>
    <property type="match status" value="1"/>
</dbReference>
<name>A0A366FLE5_9HYPH</name>
<dbReference type="InterPro" id="IPR001258">
    <property type="entry name" value="NHL_repeat"/>
</dbReference>